<proteinExistence type="predicted"/>
<dbReference type="SMART" id="SM00091">
    <property type="entry name" value="PAS"/>
    <property type="match status" value="3"/>
</dbReference>
<protein>
    <submittedName>
        <fullName evidence="5">Methyl-accepting chemotaxis protein</fullName>
    </submittedName>
</protein>
<dbReference type="PROSITE" id="PS50113">
    <property type="entry name" value="PAC"/>
    <property type="match status" value="2"/>
</dbReference>
<dbReference type="InterPro" id="IPR050903">
    <property type="entry name" value="Bact_Chemotaxis_MeTrfase"/>
</dbReference>
<dbReference type="SMART" id="SM00283">
    <property type="entry name" value="MA"/>
    <property type="match status" value="1"/>
</dbReference>
<evidence type="ECO:0000259" key="2">
    <source>
        <dbReference type="PROSITE" id="PS50111"/>
    </source>
</evidence>
<dbReference type="Pfam" id="PF07238">
    <property type="entry name" value="PilZ"/>
    <property type="match status" value="1"/>
</dbReference>
<organism evidence="5 6">
    <name type="scientific">Methylobacterium goesingense</name>
    <dbReference type="NCBI Taxonomy" id="243690"/>
    <lineage>
        <taxon>Bacteria</taxon>
        <taxon>Pseudomonadati</taxon>
        <taxon>Pseudomonadota</taxon>
        <taxon>Alphaproteobacteria</taxon>
        <taxon>Hyphomicrobiales</taxon>
        <taxon>Methylobacteriaceae</taxon>
        <taxon>Methylobacterium</taxon>
    </lineage>
</organism>
<keyword evidence="1" id="KW-0807">Transducer</keyword>
<dbReference type="InterPro" id="IPR000700">
    <property type="entry name" value="PAS-assoc_C"/>
</dbReference>
<dbReference type="PROSITE" id="PS50112">
    <property type="entry name" value="PAS"/>
    <property type="match status" value="1"/>
</dbReference>
<dbReference type="Gene3D" id="1.10.287.950">
    <property type="entry name" value="Methyl-accepting chemotaxis protein"/>
    <property type="match status" value="1"/>
</dbReference>
<dbReference type="Pfam" id="PF00015">
    <property type="entry name" value="MCPsignal"/>
    <property type="match status" value="1"/>
</dbReference>
<dbReference type="NCBIfam" id="TIGR00229">
    <property type="entry name" value="sensory_box"/>
    <property type="match status" value="3"/>
</dbReference>
<dbReference type="Proteomes" id="UP001549145">
    <property type="component" value="Unassembled WGS sequence"/>
</dbReference>
<reference evidence="5 6" key="1">
    <citation type="submission" date="2024-06" db="EMBL/GenBank/DDBJ databases">
        <title>Genomic Encyclopedia of Type Strains, Phase IV (KMG-IV): sequencing the most valuable type-strain genomes for metagenomic binning, comparative biology and taxonomic classification.</title>
        <authorList>
            <person name="Goeker M."/>
        </authorList>
    </citation>
    <scope>NUCLEOTIDE SEQUENCE [LARGE SCALE GENOMIC DNA]</scope>
    <source>
        <strain evidence="5 6">DSM 21331</strain>
    </source>
</reference>
<dbReference type="SUPFAM" id="SSF58104">
    <property type="entry name" value="Methyl-accepting chemotaxis protein (MCP) signaling domain"/>
    <property type="match status" value="1"/>
</dbReference>
<dbReference type="PANTHER" id="PTHR24422">
    <property type="entry name" value="CHEMOTAXIS PROTEIN METHYLTRANSFERASE"/>
    <property type="match status" value="1"/>
</dbReference>
<dbReference type="PANTHER" id="PTHR24422:SF10">
    <property type="entry name" value="CHEMOTAXIS PROTEIN METHYLTRANSFERASE 2"/>
    <property type="match status" value="1"/>
</dbReference>
<evidence type="ECO:0000256" key="1">
    <source>
        <dbReference type="PROSITE-ProRule" id="PRU00284"/>
    </source>
</evidence>
<dbReference type="SUPFAM" id="SSF55785">
    <property type="entry name" value="PYP-like sensor domain (PAS domain)"/>
    <property type="match status" value="3"/>
</dbReference>
<feature type="domain" description="PAS" evidence="3">
    <location>
        <begin position="149"/>
        <end position="185"/>
    </location>
</feature>
<dbReference type="CDD" id="cd00130">
    <property type="entry name" value="PAS"/>
    <property type="match status" value="3"/>
</dbReference>
<gene>
    <name evidence="5" type="ORF">ABID43_004972</name>
</gene>
<dbReference type="InterPro" id="IPR004089">
    <property type="entry name" value="MCPsignal_dom"/>
</dbReference>
<feature type="domain" description="PAC" evidence="4">
    <location>
        <begin position="202"/>
        <end position="254"/>
    </location>
</feature>
<dbReference type="InterPro" id="IPR009875">
    <property type="entry name" value="PilZ_domain"/>
</dbReference>
<dbReference type="SMART" id="SM00086">
    <property type="entry name" value="PAC"/>
    <property type="match status" value="3"/>
</dbReference>
<accession>A0ABV2LC31</accession>
<evidence type="ECO:0000313" key="5">
    <source>
        <dbReference type="EMBL" id="MET3695404.1"/>
    </source>
</evidence>
<dbReference type="InterPro" id="IPR013655">
    <property type="entry name" value="PAS_fold_3"/>
</dbReference>
<feature type="domain" description="PAC" evidence="4">
    <location>
        <begin position="80"/>
        <end position="132"/>
    </location>
</feature>
<dbReference type="InterPro" id="IPR001610">
    <property type="entry name" value="PAC"/>
</dbReference>
<evidence type="ECO:0000259" key="3">
    <source>
        <dbReference type="PROSITE" id="PS50112"/>
    </source>
</evidence>
<dbReference type="Gene3D" id="3.30.450.20">
    <property type="entry name" value="PAS domain"/>
    <property type="match status" value="3"/>
</dbReference>
<sequence length="660" mass="71719">MPFFDADLRALMAAIDRSRARIEFTPDGTVLTANSLFLELMGYTLPEVKGQNHARFVSPAEQASEAYRAFWAALRRGEPQTREFKRFAKSGREVWIQATYNPVLDRAGRVTRVVKLATDVTAQVMRNIDHDGQLEALQRSQAVIEFALDGTILDANANFLSAVGYTHDEVVGRHHSLFVDLTEREGTAYREFWADLGRGEFRSGEFKRIAKGGREIWIQATYNSIRDRDGVPIKVVKFASDITAQKLHVADAMGQLAAVNRSQAVIEFAPDATILDANANFLAALGYRIEEIRGRPHAMFVEPGYAQTPDYAAFWDRLRGGQFSSGMFQRFGKGGRSVWIQASYNPIFDPTGRLTKIVKYATNVTANMEARSVAVEAAERTLDNVQAVTDAADAMNASALQISRSMAQSKTVVDDIHGRAGEADAATERLRAAAQSMSGVATMITDIAQQINLLALNATIEAARAGEAGRGFAVVATEVKNLAGQAAAATNRISSEIAGMQAVSTEVATTLATITAAIGTISQHVDGVTASMDEQAQATGAILTSMQQAAEGVSSISTGLDNWTIGMEERRTKRRARILLPAWIRLPGGGRIACSIRDISEGGARLHLPQPTRVPDRFEVVVEADGRQFDCVVRHRSDTGLNVQFLSAIDTGLRVRALGN</sequence>
<dbReference type="PROSITE" id="PS50111">
    <property type="entry name" value="CHEMOTAXIS_TRANSDUC_2"/>
    <property type="match status" value="1"/>
</dbReference>
<feature type="domain" description="Methyl-accepting transducer" evidence="2">
    <location>
        <begin position="376"/>
        <end position="571"/>
    </location>
</feature>
<dbReference type="EMBL" id="JBEPMM010000027">
    <property type="protein sequence ID" value="MET3695404.1"/>
    <property type="molecule type" value="Genomic_DNA"/>
</dbReference>
<dbReference type="InterPro" id="IPR035965">
    <property type="entry name" value="PAS-like_dom_sf"/>
</dbReference>
<evidence type="ECO:0000259" key="4">
    <source>
        <dbReference type="PROSITE" id="PS50113"/>
    </source>
</evidence>
<dbReference type="Gene3D" id="2.40.10.220">
    <property type="entry name" value="predicted glycosyltransferase like domains"/>
    <property type="match status" value="1"/>
</dbReference>
<keyword evidence="6" id="KW-1185">Reference proteome</keyword>
<dbReference type="Pfam" id="PF08447">
    <property type="entry name" value="PAS_3"/>
    <property type="match status" value="3"/>
</dbReference>
<evidence type="ECO:0000313" key="6">
    <source>
        <dbReference type="Proteomes" id="UP001549145"/>
    </source>
</evidence>
<dbReference type="InterPro" id="IPR000014">
    <property type="entry name" value="PAS"/>
</dbReference>
<dbReference type="SUPFAM" id="SSF141371">
    <property type="entry name" value="PilZ domain-like"/>
    <property type="match status" value="1"/>
</dbReference>
<name>A0ABV2LC31_9HYPH</name>
<comment type="caution">
    <text evidence="5">The sequence shown here is derived from an EMBL/GenBank/DDBJ whole genome shotgun (WGS) entry which is preliminary data.</text>
</comment>